<name>A0A443NLK4_9MAGN</name>
<dbReference type="OrthoDB" id="1293938at2759"/>
<dbReference type="PANTHER" id="PTHR33018">
    <property type="entry name" value="OS10G0338966 PROTEIN-RELATED"/>
    <property type="match status" value="1"/>
</dbReference>
<organism evidence="2 3">
    <name type="scientific">Cinnamomum micranthum f. kanehirae</name>
    <dbReference type="NCBI Taxonomy" id="337451"/>
    <lineage>
        <taxon>Eukaryota</taxon>
        <taxon>Viridiplantae</taxon>
        <taxon>Streptophyta</taxon>
        <taxon>Embryophyta</taxon>
        <taxon>Tracheophyta</taxon>
        <taxon>Spermatophyta</taxon>
        <taxon>Magnoliopsida</taxon>
        <taxon>Magnoliidae</taxon>
        <taxon>Laurales</taxon>
        <taxon>Lauraceae</taxon>
        <taxon>Cinnamomum</taxon>
    </lineage>
</organism>
<gene>
    <name evidence="2" type="ORF">CKAN_00794500</name>
</gene>
<feature type="compositionally biased region" description="Low complexity" evidence="1">
    <location>
        <begin position="30"/>
        <end position="44"/>
    </location>
</feature>
<evidence type="ECO:0000313" key="2">
    <source>
        <dbReference type="EMBL" id="RWR79373.1"/>
    </source>
</evidence>
<dbReference type="Proteomes" id="UP000283530">
    <property type="component" value="Unassembled WGS sequence"/>
</dbReference>
<comment type="caution">
    <text evidence="2">The sequence shown here is derived from an EMBL/GenBank/DDBJ whole genome shotgun (WGS) entry which is preliminary data.</text>
</comment>
<protein>
    <submittedName>
        <fullName evidence="2">Uncharacterized protein</fullName>
    </submittedName>
</protein>
<dbReference type="AlphaFoldDB" id="A0A443NLK4"/>
<sequence>MKNKSKGHRWISFAEKKETRKRRGHRYRSSAKGNMSQSSSSSASACTLPGCIFCDSYLVPFTFGPNGQLIWPNSSNLCTLIDQFVKTHVAPTFPSWNDVPDALKDQVWQIVSNMYTVSASHKQWVLRKANATWKNWKSSLRRNVYDKYLTDAERRAHVPPYVRQEDWEIFVDMCSTPEVQASREMGRTAKSALRSPHTSGRKGQAGVAEESRQQNLDEEVSCTYIWIATHTRKGGLVSSQQLDAINRIYVADNFVAQRELKNDVVAMVFGCDSQGHVCDMGVPKIATHHFAPNRRALPEEEQASDTDFQNQVTQLRATINGLRRELEELKQSLSQGGT</sequence>
<feature type="region of interest" description="Disordered" evidence="1">
    <location>
        <begin position="1"/>
        <end position="44"/>
    </location>
</feature>
<proteinExistence type="predicted"/>
<feature type="region of interest" description="Disordered" evidence="1">
    <location>
        <begin position="186"/>
        <end position="214"/>
    </location>
</feature>
<dbReference type="EMBL" id="QPKB01000003">
    <property type="protein sequence ID" value="RWR79373.1"/>
    <property type="molecule type" value="Genomic_DNA"/>
</dbReference>
<evidence type="ECO:0000256" key="1">
    <source>
        <dbReference type="SAM" id="MobiDB-lite"/>
    </source>
</evidence>
<dbReference type="Pfam" id="PF03004">
    <property type="entry name" value="Transposase_24"/>
    <property type="match status" value="1"/>
</dbReference>
<dbReference type="InterPro" id="IPR004252">
    <property type="entry name" value="Probable_transposase_24"/>
</dbReference>
<feature type="compositionally biased region" description="Basic residues" evidence="1">
    <location>
        <begin position="19"/>
        <end position="29"/>
    </location>
</feature>
<accession>A0A443NLK4</accession>
<dbReference type="PANTHER" id="PTHR33018:SF34">
    <property type="entry name" value="OS02G0472350 PROTEIN"/>
    <property type="match status" value="1"/>
</dbReference>
<keyword evidence="3" id="KW-1185">Reference proteome</keyword>
<evidence type="ECO:0000313" key="3">
    <source>
        <dbReference type="Proteomes" id="UP000283530"/>
    </source>
</evidence>
<reference evidence="2 3" key="1">
    <citation type="journal article" date="2019" name="Nat. Plants">
        <title>Stout camphor tree genome fills gaps in understanding of flowering plant genome evolution.</title>
        <authorList>
            <person name="Chaw S.M."/>
            <person name="Liu Y.C."/>
            <person name="Wu Y.W."/>
            <person name="Wang H.Y."/>
            <person name="Lin C.I."/>
            <person name="Wu C.S."/>
            <person name="Ke H.M."/>
            <person name="Chang L.Y."/>
            <person name="Hsu C.Y."/>
            <person name="Yang H.T."/>
            <person name="Sudianto E."/>
            <person name="Hsu M.H."/>
            <person name="Wu K.P."/>
            <person name="Wang L.N."/>
            <person name="Leebens-Mack J.H."/>
            <person name="Tsai I.J."/>
        </authorList>
    </citation>
    <scope>NUCLEOTIDE SEQUENCE [LARGE SCALE GENOMIC DNA]</scope>
    <source>
        <strain evidence="3">cv. Chaw 1501</strain>
        <tissue evidence="2">Young leaves</tissue>
    </source>
</reference>